<dbReference type="SUPFAM" id="SSF55326">
    <property type="entry name" value="PurM N-terminal domain-like"/>
    <property type="match status" value="1"/>
</dbReference>
<dbReference type="Gene3D" id="3.90.650.10">
    <property type="entry name" value="PurM-like C-terminal domain"/>
    <property type="match status" value="1"/>
</dbReference>
<dbReference type="GeneID" id="36511464"/>
<evidence type="ECO:0000259" key="2">
    <source>
        <dbReference type="Pfam" id="PF00586"/>
    </source>
</evidence>
<evidence type="ECO:0000313" key="4">
    <source>
        <dbReference type="EMBL" id="AWB26775.1"/>
    </source>
</evidence>
<dbReference type="Proteomes" id="UP000244727">
    <property type="component" value="Chromosome"/>
</dbReference>
<dbReference type="InterPro" id="IPR036676">
    <property type="entry name" value="PurM-like_C_sf"/>
</dbReference>
<reference evidence="4 5" key="1">
    <citation type="submission" date="2018-04" db="EMBL/GenBank/DDBJ databases">
        <title>Halococcoides cellulosivorans gen. nov., sp. nov., an extremely halophilic cellulose-utilizing haloarchaeon from hypersaline lakes.</title>
        <authorList>
            <person name="Sorokin D.Y."/>
            <person name="Toshchakov S.V."/>
            <person name="Samarov N.I."/>
            <person name="Korzhenkov A."/>
            <person name="Kublanov I.V."/>
        </authorList>
    </citation>
    <scope>NUCLEOTIDE SEQUENCE [LARGE SCALE GENOMIC DNA]</scope>
    <source>
        <strain evidence="4 5">HArcel1</strain>
    </source>
</reference>
<dbReference type="Gene3D" id="3.30.1330.10">
    <property type="entry name" value="PurM-like, N-terminal domain"/>
    <property type="match status" value="1"/>
</dbReference>
<dbReference type="InterPro" id="IPR036921">
    <property type="entry name" value="PurM-like_N_sf"/>
</dbReference>
<sequence>MPDLGKADSAFFDQFIYPHLGADRDEVRVEPAHGVDFGAVEIGGQMLAIATDPVSINPGLGLERAGWLALHILLSDVAVSGLDPAYLSIDLNLPPEIENDTFEAVWSVMDREARKFGVQVVTGHTARYQGCNYPMVGGGTAMAVGDPEDLVRPDGARPGDSVIVTKGPAVEAVGVLSVLFADQVVEDLSEADLAAAQDRFYDSSPVEDAIVAANSGPMTAMHDATEGGVIGGFHEMARAAGVQFEIERDAIPVLDGIRPACEAFGIDPWISISEGTLLGTVDQSGVDAVLGALADAGVPAAEVGVVSEGSGLIVDGERVDHPGADPYWQALEECAARAED</sequence>
<dbReference type="Pfam" id="PF02769">
    <property type="entry name" value="AIRS_C"/>
    <property type="match status" value="1"/>
</dbReference>
<dbReference type="KEGG" id="harc:HARCEL1_03115"/>
<dbReference type="SUPFAM" id="SSF56042">
    <property type="entry name" value="PurM C-terminal domain-like"/>
    <property type="match status" value="1"/>
</dbReference>
<dbReference type="CDD" id="cd06061">
    <property type="entry name" value="PurM-like1"/>
    <property type="match status" value="1"/>
</dbReference>
<dbReference type="RefSeq" id="WP_108381144.1">
    <property type="nucleotide sequence ID" value="NZ_CP028858.1"/>
</dbReference>
<feature type="domain" description="PurM-like N-terminal" evidence="2">
    <location>
        <begin position="36"/>
        <end position="138"/>
    </location>
</feature>
<dbReference type="PIRSF" id="PIRSF005644">
    <property type="entry name" value="Hdrgns_mtr_HypE"/>
    <property type="match status" value="1"/>
</dbReference>
<evidence type="ECO:0000313" key="5">
    <source>
        <dbReference type="Proteomes" id="UP000244727"/>
    </source>
</evidence>
<evidence type="ECO:0000259" key="3">
    <source>
        <dbReference type="Pfam" id="PF02769"/>
    </source>
</evidence>
<dbReference type="InterPro" id="IPR016188">
    <property type="entry name" value="PurM-like_N"/>
</dbReference>
<comment type="similarity">
    <text evidence="1">Belongs to the HypE family.</text>
</comment>
<gene>
    <name evidence="4" type="ORF">HARCEL1_03115</name>
</gene>
<dbReference type="PANTHER" id="PTHR30303:SF4">
    <property type="entry name" value="HYDROGENASE EXPRESSION_FORMATION PROTEIN HYPE"/>
    <property type="match status" value="1"/>
</dbReference>
<proteinExistence type="inferred from homology"/>
<accession>A0A2R4WZ35</accession>
<name>A0A2R4WZ35_9EURY</name>
<dbReference type="InterPro" id="IPR011854">
    <property type="entry name" value="HypE"/>
</dbReference>
<dbReference type="AlphaFoldDB" id="A0A2R4WZ35"/>
<dbReference type="PANTHER" id="PTHR30303">
    <property type="entry name" value="HYDROGENASE ISOENZYMES FORMATION PROTEIN HYPE"/>
    <property type="match status" value="1"/>
</dbReference>
<dbReference type="EMBL" id="CP028858">
    <property type="protein sequence ID" value="AWB26775.1"/>
    <property type="molecule type" value="Genomic_DNA"/>
</dbReference>
<dbReference type="InterPro" id="IPR010918">
    <property type="entry name" value="PurM-like_C_dom"/>
</dbReference>
<evidence type="ECO:0000256" key="1">
    <source>
        <dbReference type="ARBA" id="ARBA00006243"/>
    </source>
</evidence>
<organism evidence="4 5">
    <name type="scientific">Halococcoides cellulosivorans</name>
    <dbReference type="NCBI Taxonomy" id="1679096"/>
    <lineage>
        <taxon>Archaea</taxon>
        <taxon>Methanobacteriati</taxon>
        <taxon>Methanobacteriota</taxon>
        <taxon>Stenosarchaea group</taxon>
        <taxon>Halobacteria</taxon>
        <taxon>Halobacteriales</taxon>
        <taxon>Haloarculaceae</taxon>
        <taxon>Halococcoides</taxon>
    </lineage>
</organism>
<protein>
    <submittedName>
        <fullName evidence="4">Hydrogenase expression protein</fullName>
    </submittedName>
</protein>
<dbReference type="Pfam" id="PF00586">
    <property type="entry name" value="AIRS"/>
    <property type="match status" value="1"/>
</dbReference>
<keyword evidence="5" id="KW-1185">Reference proteome</keyword>
<dbReference type="GO" id="GO:0051604">
    <property type="term" value="P:protein maturation"/>
    <property type="evidence" value="ECO:0007669"/>
    <property type="project" value="TreeGrafter"/>
</dbReference>
<feature type="domain" description="PurM-like C-terminal" evidence="3">
    <location>
        <begin position="157"/>
        <end position="314"/>
    </location>
</feature>